<evidence type="ECO:0000256" key="6">
    <source>
        <dbReference type="ARBA" id="ARBA00023015"/>
    </source>
</evidence>
<dbReference type="InterPro" id="IPR038441">
    <property type="entry name" value="THAP_Znf_sf"/>
</dbReference>
<name>A0A0L7R2P9_9HYME</name>
<keyword evidence="6" id="KW-0805">Transcription regulation</keyword>
<reference evidence="14 15" key="1">
    <citation type="submission" date="2015-07" db="EMBL/GenBank/DDBJ databases">
        <title>The genome of Habropoda laboriosa.</title>
        <authorList>
            <person name="Pan H."/>
            <person name="Kapheim K."/>
        </authorList>
    </citation>
    <scope>NUCLEOTIDE SEQUENCE [LARGE SCALE GENOMIC DNA]</scope>
    <source>
        <strain evidence="14">0110345459</strain>
    </source>
</reference>
<evidence type="ECO:0000256" key="5">
    <source>
        <dbReference type="ARBA" id="ARBA00022833"/>
    </source>
</evidence>
<protein>
    <recommendedName>
        <fullName evidence="13">THAP-type domain-containing protein</fullName>
    </recommendedName>
</protein>
<keyword evidence="8 12" id="KW-0238">DNA-binding</keyword>
<sequence>MTRKCVLCKETNYRNTYSFFSAPKDPETRKKWQNAIAIENYAVSDDTYVCSKHFHKDDIITHWVSGVPPHVITIKYKKCRLRPGAVPGRNYHLEENTEAQENSDDSDINIGKYSPLNPEKSNTMEEEETNVFIPVTEEKLQISNNENHKIIPLHCQFSSDFNGYNYISKRNSLSKMELSENGLNISNMSHDESEVRESSKRTLNQTKQNKIINSTKNSIIPHINSVEDIKFEDERKEQDEVTREIFYSNTPKTISESSSKSYKILETDDTLLWEHKTMKKDTPSKEKLTDNDFKIIENVYIENQILNNFNYNDLEAYYPTYNIDENEMLFEDLLEVCTEVLLPRGWSCLVTSKGHTTTIVYLYMGMTKGGMPFTEKQVFIKSDMILHCAAVNREINPLVHNLIKEGKHLKVQNLLDIEELIDEFDQRIVCQGIYNTARLQETNRIKVAYKDGIKWRHILCPLIINNDSPRCTRCISLSHTLQRKSKNFPVFSHNSSIFTRQQQKMYSIRQKYKHI</sequence>
<keyword evidence="7" id="KW-0175">Coiled coil</keyword>
<dbReference type="GO" id="GO:0008270">
    <property type="term" value="F:zinc ion binding"/>
    <property type="evidence" value="ECO:0007669"/>
    <property type="project" value="UniProtKB-KW"/>
</dbReference>
<keyword evidence="10" id="KW-0539">Nucleus</keyword>
<dbReference type="PANTHER" id="PTHR46600:SF1">
    <property type="entry name" value="THAP DOMAIN-CONTAINING PROTEIN 1"/>
    <property type="match status" value="1"/>
</dbReference>
<dbReference type="PANTHER" id="PTHR46600">
    <property type="entry name" value="THAP DOMAIN-CONTAINING"/>
    <property type="match status" value="1"/>
</dbReference>
<dbReference type="GO" id="GO:0005654">
    <property type="term" value="C:nucleoplasm"/>
    <property type="evidence" value="ECO:0007669"/>
    <property type="project" value="UniProtKB-SubCell"/>
</dbReference>
<feature type="domain" description="THAP-type" evidence="13">
    <location>
        <begin position="1"/>
        <end position="90"/>
    </location>
</feature>
<keyword evidence="9" id="KW-0804">Transcription</keyword>
<proteinExistence type="inferred from homology"/>
<evidence type="ECO:0000259" key="13">
    <source>
        <dbReference type="PROSITE" id="PS50950"/>
    </source>
</evidence>
<comment type="subcellular location">
    <subcellularLocation>
        <location evidence="1">Nucleus</location>
        <location evidence="1">Nucleoplasm</location>
    </subcellularLocation>
</comment>
<dbReference type="InterPro" id="IPR006612">
    <property type="entry name" value="THAP_Znf"/>
</dbReference>
<dbReference type="STRING" id="597456.A0A0L7R2P9"/>
<keyword evidence="5" id="KW-0862">Zinc</keyword>
<dbReference type="OrthoDB" id="7331812at2759"/>
<evidence type="ECO:0000256" key="2">
    <source>
        <dbReference type="ARBA" id="ARBA00006177"/>
    </source>
</evidence>
<keyword evidence="11" id="KW-0131">Cell cycle</keyword>
<evidence type="ECO:0000256" key="11">
    <source>
        <dbReference type="ARBA" id="ARBA00023306"/>
    </source>
</evidence>
<dbReference type="EMBL" id="KQ414666">
    <property type="protein sequence ID" value="KOC65051.1"/>
    <property type="molecule type" value="Genomic_DNA"/>
</dbReference>
<organism evidence="14 15">
    <name type="scientific">Habropoda laboriosa</name>
    <dbReference type="NCBI Taxonomy" id="597456"/>
    <lineage>
        <taxon>Eukaryota</taxon>
        <taxon>Metazoa</taxon>
        <taxon>Ecdysozoa</taxon>
        <taxon>Arthropoda</taxon>
        <taxon>Hexapoda</taxon>
        <taxon>Insecta</taxon>
        <taxon>Pterygota</taxon>
        <taxon>Neoptera</taxon>
        <taxon>Endopterygota</taxon>
        <taxon>Hymenoptera</taxon>
        <taxon>Apocrita</taxon>
        <taxon>Aculeata</taxon>
        <taxon>Apoidea</taxon>
        <taxon>Anthophila</taxon>
        <taxon>Apidae</taxon>
        <taxon>Habropoda</taxon>
    </lineage>
</organism>
<dbReference type="SMART" id="SM00692">
    <property type="entry name" value="DM3"/>
    <property type="match status" value="1"/>
</dbReference>
<evidence type="ECO:0000256" key="7">
    <source>
        <dbReference type="ARBA" id="ARBA00023054"/>
    </source>
</evidence>
<evidence type="ECO:0000256" key="4">
    <source>
        <dbReference type="ARBA" id="ARBA00022771"/>
    </source>
</evidence>
<dbReference type="Pfam" id="PF05485">
    <property type="entry name" value="THAP"/>
    <property type="match status" value="1"/>
</dbReference>
<evidence type="ECO:0000256" key="8">
    <source>
        <dbReference type="ARBA" id="ARBA00023125"/>
    </source>
</evidence>
<dbReference type="SUPFAM" id="SSF57716">
    <property type="entry name" value="Glucocorticoid receptor-like (DNA-binding domain)"/>
    <property type="match status" value="1"/>
</dbReference>
<evidence type="ECO:0000256" key="10">
    <source>
        <dbReference type="ARBA" id="ARBA00023242"/>
    </source>
</evidence>
<accession>A0A0L7R2P9</accession>
<evidence type="ECO:0000313" key="15">
    <source>
        <dbReference type="Proteomes" id="UP000053825"/>
    </source>
</evidence>
<dbReference type="PROSITE" id="PS50950">
    <property type="entry name" value="ZF_THAP"/>
    <property type="match status" value="1"/>
</dbReference>
<keyword evidence="4 12" id="KW-0863">Zinc-finger</keyword>
<keyword evidence="15" id="KW-1185">Reference proteome</keyword>
<dbReference type="Proteomes" id="UP000053825">
    <property type="component" value="Unassembled WGS sequence"/>
</dbReference>
<dbReference type="GO" id="GO:0043565">
    <property type="term" value="F:sequence-specific DNA binding"/>
    <property type="evidence" value="ECO:0007669"/>
    <property type="project" value="InterPro"/>
</dbReference>
<dbReference type="AlphaFoldDB" id="A0A0L7R2P9"/>
<evidence type="ECO:0000256" key="9">
    <source>
        <dbReference type="ARBA" id="ARBA00023163"/>
    </source>
</evidence>
<evidence type="ECO:0000256" key="1">
    <source>
        <dbReference type="ARBA" id="ARBA00004642"/>
    </source>
</evidence>
<comment type="similarity">
    <text evidence="2">Belongs to the THAP1 family.</text>
</comment>
<dbReference type="Gene3D" id="6.20.210.20">
    <property type="entry name" value="THAP domain"/>
    <property type="match status" value="1"/>
</dbReference>
<evidence type="ECO:0000256" key="12">
    <source>
        <dbReference type="PROSITE-ProRule" id="PRU00309"/>
    </source>
</evidence>
<evidence type="ECO:0000313" key="14">
    <source>
        <dbReference type="EMBL" id="KOC65051.1"/>
    </source>
</evidence>
<evidence type="ECO:0000256" key="3">
    <source>
        <dbReference type="ARBA" id="ARBA00022723"/>
    </source>
</evidence>
<gene>
    <name evidence="14" type="ORF">WH47_04641</name>
</gene>
<dbReference type="SMART" id="SM00980">
    <property type="entry name" value="THAP"/>
    <property type="match status" value="1"/>
</dbReference>
<dbReference type="InterPro" id="IPR026516">
    <property type="entry name" value="THAP1/10"/>
</dbReference>
<keyword evidence="3" id="KW-0479">Metal-binding</keyword>